<accession>A0A6G1DGF3</accession>
<dbReference type="InterPro" id="IPR050214">
    <property type="entry name" value="Cys_Synth/Cystath_Beta-Synth"/>
</dbReference>
<evidence type="ECO:0000313" key="13">
    <source>
        <dbReference type="EMBL" id="KAF0911292.1"/>
    </source>
</evidence>
<dbReference type="FunFam" id="3.40.50.1100:FF:000006">
    <property type="entry name" value="Cysteine synthase"/>
    <property type="match status" value="1"/>
</dbReference>
<evidence type="ECO:0000259" key="12">
    <source>
        <dbReference type="Pfam" id="PF00291"/>
    </source>
</evidence>
<evidence type="ECO:0000256" key="4">
    <source>
        <dbReference type="ARBA" id="ARBA00022605"/>
    </source>
</evidence>
<evidence type="ECO:0000256" key="7">
    <source>
        <dbReference type="ARBA" id="ARBA00023192"/>
    </source>
</evidence>
<dbReference type="EMBL" id="SPHZ02000006">
    <property type="protein sequence ID" value="KAF0911292.1"/>
    <property type="molecule type" value="Genomic_DNA"/>
</dbReference>
<dbReference type="InterPro" id="IPR005859">
    <property type="entry name" value="CysK"/>
</dbReference>
<evidence type="ECO:0000256" key="11">
    <source>
        <dbReference type="RuleBase" id="RU003985"/>
    </source>
</evidence>
<dbReference type="OrthoDB" id="10259545at2759"/>
<dbReference type="NCBIfam" id="TIGR01139">
    <property type="entry name" value="cysK"/>
    <property type="match status" value="1"/>
</dbReference>
<dbReference type="InterPro" id="IPR005856">
    <property type="entry name" value="Cys_synth"/>
</dbReference>
<dbReference type="GO" id="GO:0006535">
    <property type="term" value="P:cysteine biosynthetic process from serine"/>
    <property type="evidence" value="ECO:0007669"/>
    <property type="project" value="UniProtKB-UniRule"/>
</dbReference>
<comment type="pathway">
    <text evidence="8">Amino-acid biosynthesis.</text>
</comment>
<dbReference type="PROSITE" id="PS00901">
    <property type="entry name" value="CYS_SYNTHASE"/>
    <property type="match status" value="1"/>
</dbReference>
<dbReference type="CDD" id="cd01561">
    <property type="entry name" value="CBS_like"/>
    <property type="match status" value="1"/>
</dbReference>
<dbReference type="Proteomes" id="UP000479710">
    <property type="component" value="Unassembled WGS sequence"/>
</dbReference>
<feature type="domain" description="Tryptophan synthase beta chain-like PALP" evidence="12">
    <location>
        <begin position="102"/>
        <end position="388"/>
    </location>
</feature>
<evidence type="ECO:0000313" key="14">
    <source>
        <dbReference type="Proteomes" id="UP000479710"/>
    </source>
</evidence>
<keyword evidence="6 9" id="KW-0663">Pyridoxal phosphate</keyword>
<feature type="binding site" evidence="9">
    <location>
        <position position="170"/>
    </location>
    <ligand>
        <name>pyridoxal 5'-phosphate</name>
        <dbReference type="ChEBI" id="CHEBI:597326"/>
    </ligand>
</feature>
<comment type="cofactor">
    <cofactor evidence="1 9 11">
        <name>pyridoxal 5'-phosphate</name>
        <dbReference type="ChEBI" id="CHEBI:597326"/>
    </cofactor>
</comment>
<evidence type="ECO:0000256" key="10">
    <source>
        <dbReference type="PIRSR" id="PIRSR605856-51"/>
    </source>
</evidence>
<keyword evidence="5 11" id="KW-0808">Transferase</keyword>
<evidence type="ECO:0000256" key="9">
    <source>
        <dbReference type="PIRSR" id="PIRSR605856-50"/>
    </source>
</evidence>
<organism evidence="13 14">
    <name type="scientific">Oryza meyeriana var. granulata</name>
    <dbReference type="NCBI Taxonomy" id="110450"/>
    <lineage>
        <taxon>Eukaryota</taxon>
        <taxon>Viridiplantae</taxon>
        <taxon>Streptophyta</taxon>
        <taxon>Embryophyta</taxon>
        <taxon>Tracheophyta</taxon>
        <taxon>Spermatophyta</taxon>
        <taxon>Magnoliopsida</taxon>
        <taxon>Liliopsida</taxon>
        <taxon>Poales</taxon>
        <taxon>Poaceae</taxon>
        <taxon>BOP clade</taxon>
        <taxon>Oryzoideae</taxon>
        <taxon>Oryzeae</taxon>
        <taxon>Oryzinae</taxon>
        <taxon>Oryza</taxon>
        <taxon>Oryza meyeriana</taxon>
    </lineage>
</organism>
<evidence type="ECO:0000256" key="8">
    <source>
        <dbReference type="ARBA" id="ARBA00029440"/>
    </source>
</evidence>
<evidence type="ECO:0000256" key="3">
    <source>
        <dbReference type="ARBA" id="ARBA00019371"/>
    </source>
</evidence>
<gene>
    <name evidence="13" type="ORF">E2562_008047</name>
</gene>
<keyword evidence="7 11" id="KW-0198">Cysteine biosynthesis</keyword>
<dbReference type="PANTHER" id="PTHR10314">
    <property type="entry name" value="CYSTATHIONINE BETA-SYNTHASE"/>
    <property type="match status" value="1"/>
</dbReference>
<dbReference type="InterPro" id="IPR001926">
    <property type="entry name" value="TrpB-like_PALP"/>
</dbReference>
<dbReference type="GO" id="GO:0004124">
    <property type="term" value="F:cysteine synthase activity"/>
    <property type="evidence" value="ECO:0007669"/>
    <property type="project" value="UniProtKB-UniRule"/>
</dbReference>
<name>A0A6G1DGF3_9ORYZ</name>
<dbReference type="SUPFAM" id="SSF53686">
    <property type="entry name" value="Tryptophan synthase beta subunit-like PLP-dependent enzymes"/>
    <property type="match status" value="1"/>
</dbReference>
<dbReference type="FunFam" id="3.40.50.1100:FF:000130">
    <property type="entry name" value="Cysteine synthase"/>
    <property type="match status" value="1"/>
</dbReference>
<reference evidence="13 14" key="1">
    <citation type="submission" date="2019-11" db="EMBL/GenBank/DDBJ databases">
        <title>Whole genome sequence of Oryza granulata.</title>
        <authorList>
            <person name="Li W."/>
        </authorList>
    </citation>
    <scope>NUCLEOTIDE SEQUENCE [LARGE SCALE GENOMIC DNA]</scope>
    <source>
        <strain evidence="14">cv. Menghai</strain>
        <tissue evidence="13">Leaf</tissue>
    </source>
</reference>
<feature type="modified residue" description="N6-(pyridoxal phosphate)lysine" evidence="10">
    <location>
        <position position="139"/>
    </location>
</feature>
<dbReference type="Pfam" id="PF00291">
    <property type="entry name" value="PALP"/>
    <property type="match status" value="1"/>
</dbReference>
<sequence length="415" mass="44237">MAENAVQVQRTPFRSTYTIHRSYLRGAPLAVTRCTVDRALVHSHGPPLPPHPLLYKTSPPAYSKSRHFITVEVEHRRRKDCFAVRSIAEGMGEASPAIAKDVTELIGNTPLVYLNRVTDGCVGRVAAKLESMEPCSSVKDRIGYSMITDAEEKGLITPGKSVLIEPTSGNTGIGLAFMAAAKGYRLVLTMPASMSMERRIILKAFGAELILTDPLLGMKGAVQKAEELAAKTPNSFILQQFENPANPKIHFETTGPEIWKSTGGKIDGLVSGIGTGGTITGAGQYLKEQNPNIKLYGVEPVESAVLSGGKPGPHKIQGIGAGFIPGVLDVDLIDETVQVSSDEAIEMAKALALKEGLLVGISSGAAAAAAVRLAQRPESAGKLFVVVFPSFGERYLSSVLFQSIKKDAENMVVES</sequence>
<dbReference type="Gene3D" id="3.40.50.1100">
    <property type="match status" value="2"/>
</dbReference>
<feature type="binding site" evidence="9">
    <location>
        <position position="362"/>
    </location>
    <ligand>
        <name>pyridoxal 5'-phosphate</name>
        <dbReference type="ChEBI" id="CHEBI:597326"/>
    </ligand>
</feature>
<keyword evidence="4 11" id="KW-0028">Amino-acid biosynthesis</keyword>
<comment type="caution">
    <text evidence="13">The sequence shown here is derived from an EMBL/GenBank/DDBJ whole genome shotgun (WGS) entry which is preliminary data.</text>
</comment>
<evidence type="ECO:0000256" key="1">
    <source>
        <dbReference type="ARBA" id="ARBA00001933"/>
    </source>
</evidence>
<protein>
    <recommendedName>
        <fullName evidence="3 11">Cysteine synthase</fullName>
        <ecNumber evidence="11">2.5.1.47</ecNumber>
    </recommendedName>
</protein>
<feature type="binding site" evidence="9">
    <location>
        <begin position="274"/>
        <end position="278"/>
    </location>
    <ligand>
        <name>pyridoxal 5'-phosphate</name>
        <dbReference type="ChEBI" id="CHEBI:597326"/>
    </ligand>
</feature>
<keyword evidence="14" id="KW-1185">Reference proteome</keyword>
<dbReference type="InterPro" id="IPR036052">
    <property type="entry name" value="TrpB-like_PALP_sf"/>
</dbReference>
<comment type="catalytic activity">
    <reaction evidence="11">
        <text>O-acetyl-L-serine + hydrogen sulfide = L-cysteine + acetate</text>
        <dbReference type="Rhea" id="RHEA:14829"/>
        <dbReference type="ChEBI" id="CHEBI:29919"/>
        <dbReference type="ChEBI" id="CHEBI:30089"/>
        <dbReference type="ChEBI" id="CHEBI:35235"/>
        <dbReference type="ChEBI" id="CHEBI:58340"/>
        <dbReference type="EC" id="2.5.1.47"/>
    </reaction>
</comment>
<proteinExistence type="inferred from homology"/>
<dbReference type="AlphaFoldDB" id="A0A6G1DGF3"/>
<comment type="similarity">
    <text evidence="2 11">Belongs to the cysteine synthase/cystathionine beta-synthase family.</text>
</comment>
<evidence type="ECO:0000256" key="6">
    <source>
        <dbReference type="ARBA" id="ARBA00022898"/>
    </source>
</evidence>
<dbReference type="InterPro" id="IPR001216">
    <property type="entry name" value="P-phosphate_BS"/>
</dbReference>
<evidence type="ECO:0000256" key="5">
    <source>
        <dbReference type="ARBA" id="ARBA00022679"/>
    </source>
</evidence>
<dbReference type="EC" id="2.5.1.47" evidence="11"/>
<evidence type="ECO:0000256" key="2">
    <source>
        <dbReference type="ARBA" id="ARBA00007103"/>
    </source>
</evidence>
<dbReference type="NCBIfam" id="TIGR01136">
    <property type="entry name" value="cysKM"/>
    <property type="match status" value="1"/>
</dbReference>